<feature type="transmembrane region" description="Helical" evidence="3">
    <location>
        <begin position="113"/>
        <end position="135"/>
    </location>
</feature>
<dbReference type="InterPro" id="IPR027383">
    <property type="entry name" value="Znf_put"/>
</dbReference>
<evidence type="ECO:0000256" key="2">
    <source>
        <dbReference type="ARBA" id="ARBA00023163"/>
    </source>
</evidence>
<name>A0A7W9UI82_9NOCA</name>
<evidence type="ECO:0000256" key="3">
    <source>
        <dbReference type="SAM" id="Phobius"/>
    </source>
</evidence>
<keyword evidence="2" id="KW-0804">Transcription</keyword>
<keyword evidence="3" id="KW-0812">Transmembrane</keyword>
<keyword evidence="3" id="KW-1133">Transmembrane helix</keyword>
<organism evidence="5 6">
    <name type="scientific">Nocardia transvalensis</name>
    <dbReference type="NCBI Taxonomy" id="37333"/>
    <lineage>
        <taxon>Bacteria</taxon>
        <taxon>Bacillati</taxon>
        <taxon>Actinomycetota</taxon>
        <taxon>Actinomycetes</taxon>
        <taxon>Mycobacteriales</taxon>
        <taxon>Nocardiaceae</taxon>
        <taxon>Nocardia</taxon>
    </lineage>
</organism>
<accession>A0A7W9UI82</accession>
<keyword evidence="6" id="KW-1185">Reference proteome</keyword>
<keyword evidence="1" id="KW-0805">Transcription regulation</keyword>
<dbReference type="Proteomes" id="UP000540412">
    <property type="component" value="Unassembled WGS sequence"/>
</dbReference>
<gene>
    <name evidence="5" type="ORF">BJY24_002863</name>
</gene>
<sequence>MTETAHAAAPGSGDDYATWDAPYVLGALSRAERAEYEDHLAVCAECRTAVGDLAVLPGLLGQVDDEVALSLIDPEPCTVSSDGFVPPRTETPEPVPLERLADRARAHRRRGRLLAVAGAVATAAAAVAIAVPVTASMSAPEATPATAEVVAERSMDPVVPSPITASFRLVAVPDGTRVEMSCSYAPSSTQYTWQGSMWVVHSDGTQSMVAQWTVRPGETVTPDGTTAVPPDQVRAVEIRATTTNQVMLNGTL</sequence>
<evidence type="ECO:0000256" key="1">
    <source>
        <dbReference type="ARBA" id="ARBA00023015"/>
    </source>
</evidence>
<dbReference type="AlphaFoldDB" id="A0A7W9UI82"/>
<evidence type="ECO:0000313" key="6">
    <source>
        <dbReference type="Proteomes" id="UP000540412"/>
    </source>
</evidence>
<evidence type="ECO:0000259" key="4">
    <source>
        <dbReference type="Pfam" id="PF13490"/>
    </source>
</evidence>
<dbReference type="Pfam" id="PF13490">
    <property type="entry name" value="zf-HC2"/>
    <property type="match status" value="1"/>
</dbReference>
<comment type="caution">
    <text evidence="5">The sequence shown here is derived from an EMBL/GenBank/DDBJ whole genome shotgun (WGS) entry which is preliminary data.</text>
</comment>
<dbReference type="EMBL" id="JACHIT010000001">
    <property type="protein sequence ID" value="MBB5913996.1"/>
    <property type="molecule type" value="Genomic_DNA"/>
</dbReference>
<dbReference type="RefSeq" id="WP_051160805.1">
    <property type="nucleotide sequence ID" value="NZ_JACHIT010000001.1"/>
</dbReference>
<feature type="domain" description="Putative zinc-finger" evidence="4">
    <location>
        <begin position="23"/>
        <end position="47"/>
    </location>
</feature>
<protein>
    <recommendedName>
        <fullName evidence="4">Putative zinc-finger domain-containing protein</fullName>
    </recommendedName>
</protein>
<proteinExistence type="predicted"/>
<evidence type="ECO:0000313" key="5">
    <source>
        <dbReference type="EMBL" id="MBB5913996.1"/>
    </source>
</evidence>
<reference evidence="5 6" key="1">
    <citation type="submission" date="2020-08" db="EMBL/GenBank/DDBJ databases">
        <title>Sequencing the genomes of 1000 actinobacteria strains.</title>
        <authorList>
            <person name="Klenk H.-P."/>
        </authorList>
    </citation>
    <scope>NUCLEOTIDE SEQUENCE [LARGE SCALE GENOMIC DNA]</scope>
    <source>
        <strain evidence="5 6">DSM 43582</strain>
    </source>
</reference>
<dbReference type="InterPro" id="IPR041916">
    <property type="entry name" value="Anti_sigma_zinc_sf"/>
</dbReference>
<keyword evidence="3" id="KW-0472">Membrane</keyword>
<dbReference type="Gene3D" id="1.10.10.1320">
    <property type="entry name" value="Anti-sigma factor, zinc-finger domain"/>
    <property type="match status" value="1"/>
</dbReference>